<keyword evidence="2" id="KW-1185">Reference proteome</keyword>
<dbReference type="AlphaFoldDB" id="A0AA47M2M1"/>
<organism evidence="1 2">
    <name type="scientific">Merluccius polli</name>
    <name type="common">Benguela hake</name>
    <name type="synonym">Merluccius cadenati</name>
    <dbReference type="NCBI Taxonomy" id="89951"/>
    <lineage>
        <taxon>Eukaryota</taxon>
        <taxon>Metazoa</taxon>
        <taxon>Chordata</taxon>
        <taxon>Craniata</taxon>
        <taxon>Vertebrata</taxon>
        <taxon>Euteleostomi</taxon>
        <taxon>Actinopterygii</taxon>
        <taxon>Neopterygii</taxon>
        <taxon>Teleostei</taxon>
        <taxon>Neoteleostei</taxon>
        <taxon>Acanthomorphata</taxon>
        <taxon>Zeiogadaria</taxon>
        <taxon>Gadariae</taxon>
        <taxon>Gadiformes</taxon>
        <taxon>Gadoidei</taxon>
        <taxon>Merlucciidae</taxon>
        <taxon>Merluccius</taxon>
    </lineage>
</organism>
<gene>
    <name evidence="1" type="ORF">N1851_032642</name>
</gene>
<dbReference type="EMBL" id="JAOPHQ010006262">
    <property type="protein sequence ID" value="KAK0132464.1"/>
    <property type="molecule type" value="Genomic_DNA"/>
</dbReference>
<evidence type="ECO:0000313" key="2">
    <source>
        <dbReference type="Proteomes" id="UP001174136"/>
    </source>
</evidence>
<sequence>MRLQYQKVCDVVHTHTETSSPRAADNRRKRKAKTGVSSMIGSFMDTKKKYDAEQLCQQQEKDSLAAWMKSLRNKIDELQGNVSHLLDYMDVCLMAFTEKWLKDSDTDSSLDISGFQAPGPGQWCSNITVPEQLCLPTIELLCVGSPRRDLRLALLTITLCTFYPLIRLLRWEKVRKRQVKMWTEDSSLALQGCFDCTDWSVFMESSDNIDELTDDCLQMVPKLRKHCTIVPVAKIKNPKTQNHFSPDLFSDEKEVLMQVESFLVPMQCTFSSCCGRGGGCGEVVEWWLRMSTWASNQRGALEMNSPSQFPGDGIGRALCSPVMREGEQRRGEFRWFGNVTCWRISQTALMSLALLRLGLQLLHNGMPDAMAVLQQMEQHCAQEEAQRSAQGS</sequence>
<proteinExistence type="predicted"/>
<dbReference type="Proteomes" id="UP001174136">
    <property type="component" value="Unassembled WGS sequence"/>
</dbReference>
<name>A0AA47M2M1_MERPO</name>
<evidence type="ECO:0000313" key="1">
    <source>
        <dbReference type="EMBL" id="KAK0132464.1"/>
    </source>
</evidence>
<reference evidence="1" key="1">
    <citation type="journal article" date="2023" name="Front. Mar. Sci.">
        <title>A new Merluccius polli reference genome to investigate the effects of global change in West African waters.</title>
        <authorList>
            <person name="Mateo J.L."/>
            <person name="Blanco-Fernandez C."/>
            <person name="Garcia-Vazquez E."/>
            <person name="Machado-Schiaffino G."/>
        </authorList>
    </citation>
    <scope>NUCLEOTIDE SEQUENCE</scope>
    <source>
        <strain evidence="1">C29</strain>
        <tissue evidence="1">Fin</tissue>
    </source>
</reference>
<protein>
    <submittedName>
        <fullName evidence="1">Uncharacterized protein</fullName>
    </submittedName>
</protein>
<accession>A0AA47M2M1</accession>
<comment type="caution">
    <text evidence="1">The sequence shown here is derived from an EMBL/GenBank/DDBJ whole genome shotgun (WGS) entry which is preliminary data.</text>
</comment>